<dbReference type="PANTHER" id="PTHR30625:SF11">
    <property type="entry name" value="MOTA_TOLQ_EXBB PROTON CHANNEL DOMAIN-CONTAINING PROTEIN"/>
    <property type="match status" value="1"/>
</dbReference>
<dbReference type="InterPro" id="IPR002898">
    <property type="entry name" value="MotA_ExbB_proton_chnl"/>
</dbReference>
<evidence type="ECO:0000259" key="8">
    <source>
        <dbReference type="Pfam" id="PF01618"/>
    </source>
</evidence>
<reference evidence="9 10" key="1">
    <citation type="journal article" date="2013" name="Genome Announc.">
        <title>Draft Genome Sequence of an Alphaproteobacterium, Caenispirillum salinarum AK4(T), Isolated from a Solar Saltern.</title>
        <authorList>
            <person name="Khatri I."/>
            <person name="Singh A."/>
            <person name="Korpole S."/>
            <person name="Pinnaka A.K."/>
            <person name="Subramanian S."/>
        </authorList>
    </citation>
    <scope>NUCLEOTIDE SEQUENCE [LARGE SCALE GENOMIC DNA]</scope>
    <source>
        <strain evidence="9 10">AK4</strain>
    </source>
</reference>
<dbReference type="Pfam" id="PF01618">
    <property type="entry name" value="MotA_ExbB"/>
    <property type="match status" value="1"/>
</dbReference>
<dbReference type="STRING" id="1238182.C882_0750"/>
<dbReference type="InterPro" id="IPR050790">
    <property type="entry name" value="ExbB/TolQ_transport"/>
</dbReference>
<feature type="transmembrane region" description="Helical" evidence="7">
    <location>
        <begin position="129"/>
        <end position="150"/>
    </location>
</feature>
<comment type="subcellular location">
    <subcellularLocation>
        <location evidence="1">Cell membrane</location>
        <topology evidence="1">Multi-pass membrane protein</topology>
    </subcellularLocation>
    <subcellularLocation>
        <location evidence="6">Membrane</location>
        <topology evidence="6">Multi-pass membrane protein</topology>
    </subcellularLocation>
</comment>
<dbReference type="OrthoDB" id="4045at2"/>
<comment type="caution">
    <text evidence="9">The sequence shown here is derived from an EMBL/GenBank/DDBJ whole genome shotgun (WGS) entry which is preliminary data.</text>
</comment>
<evidence type="ECO:0000313" key="10">
    <source>
        <dbReference type="Proteomes" id="UP000009881"/>
    </source>
</evidence>
<keyword evidence="5 7" id="KW-0472">Membrane</keyword>
<dbReference type="PATRIC" id="fig|1238182.3.peg.2964"/>
<feature type="transmembrane region" description="Helical" evidence="7">
    <location>
        <begin position="28"/>
        <end position="48"/>
    </location>
</feature>
<dbReference type="EMBL" id="ANHY01000014">
    <property type="protein sequence ID" value="EKV28986.1"/>
    <property type="molecule type" value="Genomic_DNA"/>
</dbReference>
<dbReference type="PANTHER" id="PTHR30625">
    <property type="entry name" value="PROTEIN TOLQ"/>
    <property type="match status" value="1"/>
</dbReference>
<dbReference type="Proteomes" id="UP000009881">
    <property type="component" value="Unassembled WGS sequence"/>
</dbReference>
<proteinExistence type="inferred from homology"/>
<dbReference type="GO" id="GO:0005886">
    <property type="term" value="C:plasma membrane"/>
    <property type="evidence" value="ECO:0007669"/>
    <property type="project" value="UniProtKB-SubCell"/>
</dbReference>
<feature type="domain" description="MotA/TolQ/ExbB proton channel" evidence="8">
    <location>
        <begin position="87"/>
        <end position="208"/>
    </location>
</feature>
<dbReference type="eggNOG" id="COG0811">
    <property type="taxonomic scope" value="Bacteria"/>
</dbReference>
<organism evidence="9 10">
    <name type="scientific">Caenispirillum salinarum AK4</name>
    <dbReference type="NCBI Taxonomy" id="1238182"/>
    <lineage>
        <taxon>Bacteria</taxon>
        <taxon>Pseudomonadati</taxon>
        <taxon>Pseudomonadota</taxon>
        <taxon>Alphaproteobacteria</taxon>
        <taxon>Rhodospirillales</taxon>
        <taxon>Novispirillaceae</taxon>
        <taxon>Caenispirillum</taxon>
    </lineage>
</organism>
<dbReference type="GO" id="GO:0017038">
    <property type="term" value="P:protein import"/>
    <property type="evidence" value="ECO:0007669"/>
    <property type="project" value="TreeGrafter"/>
</dbReference>
<feature type="transmembrane region" description="Helical" evidence="7">
    <location>
        <begin position="170"/>
        <end position="192"/>
    </location>
</feature>
<gene>
    <name evidence="9" type="ORF">C882_0750</name>
</gene>
<keyword evidence="10" id="KW-1185">Reference proteome</keyword>
<evidence type="ECO:0000256" key="3">
    <source>
        <dbReference type="ARBA" id="ARBA00022692"/>
    </source>
</evidence>
<keyword evidence="3 7" id="KW-0812">Transmembrane</keyword>
<evidence type="ECO:0000256" key="4">
    <source>
        <dbReference type="ARBA" id="ARBA00022989"/>
    </source>
</evidence>
<keyword evidence="6" id="KW-0653">Protein transport</keyword>
<comment type="similarity">
    <text evidence="6">Belongs to the exbB/tolQ family.</text>
</comment>
<evidence type="ECO:0000256" key="6">
    <source>
        <dbReference type="RuleBase" id="RU004057"/>
    </source>
</evidence>
<dbReference type="AlphaFoldDB" id="K9HK48"/>
<evidence type="ECO:0000256" key="1">
    <source>
        <dbReference type="ARBA" id="ARBA00004651"/>
    </source>
</evidence>
<keyword evidence="4 7" id="KW-1133">Transmembrane helix</keyword>
<keyword evidence="2" id="KW-1003">Cell membrane</keyword>
<sequence>MEGQAVPAAAPVGPFGEVVELLAAGGPIMLVLAALSVVTLAVVLYKVIQFLTAGVWARRGVGRALELWHAGRADEAAPVLSRERGPVAQVLLVALHMRLNPHMRAEEAREEAERVAALHIDRLTGGLRLLAVIATLSPLLGLLGTVIGMIDAFQALESAGSKVDPSILSGGIWVALLTTAAGLVVAIPAAAAHQWLEGVVERAGRAMEDAATQVFTRQPATAFRKPVSDAGVAVQGAE</sequence>
<name>K9HK48_9PROT</name>
<accession>K9HK48</accession>
<evidence type="ECO:0000256" key="7">
    <source>
        <dbReference type="SAM" id="Phobius"/>
    </source>
</evidence>
<protein>
    <submittedName>
        <fullName evidence="9">Ferric siderophore transport system, biopolymer transport protein ExbB</fullName>
    </submittedName>
</protein>
<evidence type="ECO:0000256" key="2">
    <source>
        <dbReference type="ARBA" id="ARBA00022475"/>
    </source>
</evidence>
<evidence type="ECO:0000313" key="9">
    <source>
        <dbReference type="EMBL" id="EKV28986.1"/>
    </source>
</evidence>
<evidence type="ECO:0000256" key="5">
    <source>
        <dbReference type="ARBA" id="ARBA00023136"/>
    </source>
</evidence>
<keyword evidence="6" id="KW-0813">Transport</keyword>